<organism evidence="8 9">
    <name type="scientific">Ferroacidibacillus organovorans</name>
    <dbReference type="NCBI Taxonomy" id="1765683"/>
    <lineage>
        <taxon>Bacteria</taxon>
        <taxon>Bacillati</taxon>
        <taxon>Bacillota</taxon>
        <taxon>Bacilli</taxon>
        <taxon>Bacillales</taxon>
        <taxon>Alicyclobacillaceae</taxon>
        <taxon>Ferroacidibacillus</taxon>
    </lineage>
</organism>
<keyword evidence="3 6" id="KW-0812">Transmembrane</keyword>
<dbReference type="OrthoDB" id="9815356at2"/>
<dbReference type="Gene3D" id="1.20.1250.20">
    <property type="entry name" value="MFS general substrate transporter like domains"/>
    <property type="match status" value="1"/>
</dbReference>
<feature type="transmembrane region" description="Helical" evidence="6">
    <location>
        <begin position="113"/>
        <end position="134"/>
    </location>
</feature>
<dbReference type="Proteomes" id="UP000053557">
    <property type="component" value="Unassembled WGS sequence"/>
</dbReference>
<evidence type="ECO:0000256" key="6">
    <source>
        <dbReference type="SAM" id="Phobius"/>
    </source>
</evidence>
<feature type="transmembrane region" description="Helical" evidence="6">
    <location>
        <begin position="371"/>
        <end position="392"/>
    </location>
</feature>
<evidence type="ECO:0000259" key="7">
    <source>
        <dbReference type="PROSITE" id="PS50850"/>
    </source>
</evidence>
<reference evidence="8 9" key="1">
    <citation type="submission" date="2015-12" db="EMBL/GenBank/DDBJ databases">
        <title>Draft genome sequence of Acidibacillus ferrooxidans ITV001, isolated from a chalcopyrite acid mine drainage site in Brazil.</title>
        <authorList>
            <person name="Dall'Agnol H."/>
            <person name="Nancucheo I."/>
            <person name="Johnson B."/>
            <person name="Oliveira R."/>
            <person name="Leite L."/>
            <person name="Pylro V."/>
            <person name="Nunes G.L."/>
            <person name="Tzotzos G."/>
            <person name="Fernandes G.R."/>
            <person name="Dutra J."/>
            <person name="Orellana S.C."/>
            <person name="Oliveira G."/>
        </authorList>
    </citation>
    <scope>NUCLEOTIDE SEQUENCE [LARGE SCALE GENOMIC DNA]</scope>
    <source>
        <strain evidence="9">ITV01</strain>
    </source>
</reference>
<feature type="transmembrane region" description="Helical" evidence="6">
    <location>
        <begin position="18"/>
        <end position="35"/>
    </location>
</feature>
<dbReference type="InterPro" id="IPR020846">
    <property type="entry name" value="MFS_dom"/>
</dbReference>
<dbReference type="InterPro" id="IPR036259">
    <property type="entry name" value="MFS_trans_sf"/>
</dbReference>
<feature type="domain" description="Major facilitator superfamily (MFS) profile" evidence="7">
    <location>
        <begin position="18"/>
        <end position="408"/>
    </location>
</feature>
<evidence type="ECO:0000256" key="5">
    <source>
        <dbReference type="ARBA" id="ARBA00023136"/>
    </source>
</evidence>
<evidence type="ECO:0000256" key="2">
    <source>
        <dbReference type="ARBA" id="ARBA00022448"/>
    </source>
</evidence>
<keyword evidence="2" id="KW-0813">Transport</keyword>
<feature type="transmembrane region" description="Helical" evidence="6">
    <location>
        <begin position="141"/>
        <end position="159"/>
    </location>
</feature>
<dbReference type="PANTHER" id="PTHR42910:SF1">
    <property type="entry name" value="MAJOR FACILITATOR SUPERFAMILY (MFS) PROFILE DOMAIN-CONTAINING PROTEIN"/>
    <property type="match status" value="1"/>
</dbReference>
<sequence length="408" mass="44123">MHKMPPQSEPAHPLSKQVVFVLALASGVTVANLYYNQPLLAQIVHAFHAPEQQGGILSMCTQIGYAIGLFFFVPLGDMKERRRLILVLLALAAISLIGVATAQNIAWMDATSLAVGITSIAPQLLIPLAAQLAAPNERGKVIGSVMSGLLIGILLARTASGWIGGDFGWRAMYWIAALMMVILSVLLRLLLPQTFPEQTVTYRELFMSAGRLIREQPTLRETSLLGATLFGGFSLFWTTLTFFIEQPPYHYGSQIAGLFGLVGVAGAGAARFAGRLADRMPAQILSGFALATVLLSFLCFWIFGSHLVGLILGIVLLDLGTQAGHILNQSRIFNLLPEARNRLNMVYMVAYFLGGSISSAIGSFVWSAWRWNGVCAFGCILVATGFSVWGTYRIKSVRISSANDEPSA</sequence>
<feature type="transmembrane region" description="Helical" evidence="6">
    <location>
        <begin position="224"/>
        <end position="244"/>
    </location>
</feature>
<feature type="transmembrane region" description="Helical" evidence="6">
    <location>
        <begin position="284"/>
        <end position="303"/>
    </location>
</feature>
<dbReference type="GO" id="GO:0005886">
    <property type="term" value="C:plasma membrane"/>
    <property type="evidence" value="ECO:0007669"/>
    <property type="project" value="UniProtKB-SubCell"/>
</dbReference>
<gene>
    <name evidence="8" type="ORF">ATW55_00275</name>
</gene>
<keyword evidence="9" id="KW-1185">Reference proteome</keyword>
<evidence type="ECO:0000256" key="1">
    <source>
        <dbReference type="ARBA" id="ARBA00004651"/>
    </source>
</evidence>
<dbReference type="EMBL" id="LPVJ01000011">
    <property type="protein sequence ID" value="KUO96557.1"/>
    <property type="molecule type" value="Genomic_DNA"/>
</dbReference>
<evidence type="ECO:0000313" key="8">
    <source>
        <dbReference type="EMBL" id="KUO96557.1"/>
    </source>
</evidence>
<evidence type="ECO:0000256" key="3">
    <source>
        <dbReference type="ARBA" id="ARBA00022692"/>
    </source>
</evidence>
<keyword evidence="4 6" id="KW-1133">Transmembrane helix</keyword>
<feature type="transmembrane region" description="Helical" evidence="6">
    <location>
        <begin position="309"/>
        <end position="327"/>
    </location>
</feature>
<dbReference type="Pfam" id="PF07690">
    <property type="entry name" value="MFS_1"/>
    <property type="match status" value="1"/>
</dbReference>
<protein>
    <submittedName>
        <fullName evidence="8">MFS transporter permease</fullName>
    </submittedName>
</protein>
<comment type="caution">
    <text evidence="8">The sequence shown here is derived from an EMBL/GenBank/DDBJ whole genome shotgun (WGS) entry which is preliminary data.</text>
</comment>
<feature type="transmembrane region" description="Helical" evidence="6">
    <location>
        <begin position="55"/>
        <end position="73"/>
    </location>
</feature>
<proteinExistence type="predicted"/>
<name>A0A101XS75_9BACL</name>
<dbReference type="SUPFAM" id="SSF103473">
    <property type="entry name" value="MFS general substrate transporter"/>
    <property type="match status" value="1"/>
</dbReference>
<evidence type="ECO:0000256" key="4">
    <source>
        <dbReference type="ARBA" id="ARBA00022989"/>
    </source>
</evidence>
<accession>A0A101XS75</accession>
<dbReference type="GO" id="GO:0022857">
    <property type="term" value="F:transmembrane transporter activity"/>
    <property type="evidence" value="ECO:0007669"/>
    <property type="project" value="InterPro"/>
</dbReference>
<dbReference type="RefSeq" id="WP_067713263.1">
    <property type="nucleotide sequence ID" value="NZ_LPVJ01000011.1"/>
</dbReference>
<feature type="transmembrane region" description="Helical" evidence="6">
    <location>
        <begin position="250"/>
        <end position="272"/>
    </location>
</feature>
<evidence type="ECO:0000313" key="9">
    <source>
        <dbReference type="Proteomes" id="UP000053557"/>
    </source>
</evidence>
<comment type="subcellular location">
    <subcellularLocation>
        <location evidence="1">Cell membrane</location>
        <topology evidence="1">Multi-pass membrane protein</topology>
    </subcellularLocation>
</comment>
<dbReference type="CDD" id="cd17324">
    <property type="entry name" value="MFS_NepI_like"/>
    <property type="match status" value="1"/>
</dbReference>
<dbReference type="InterPro" id="IPR011701">
    <property type="entry name" value="MFS"/>
</dbReference>
<dbReference type="AlphaFoldDB" id="A0A101XS75"/>
<feature type="transmembrane region" description="Helical" evidence="6">
    <location>
        <begin position="85"/>
        <end position="107"/>
    </location>
</feature>
<dbReference type="PROSITE" id="PS50850">
    <property type="entry name" value="MFS"/>
    <property type="match status" value="1"/>
</dbReference>
<feature type="transmembrane region" description="Helical" evidence="6">
    <location>
        <begin position="171"/>
        <end position="191"/>
    </location>
</feature>
<feature type="transmembrane region" description="Helical" evidence="6">
    <location>
        <begin position="348"/>
        <end position="365"/>
    </location>
</feature>
<dbReference type="PANTHER" id="PTHR42910">
    <property type="entry name" value="TRANSPORTER SCO4007-RELATED"/>
    <property type="match status" value="1"/>
</dbReference>
<keyword evidence="5 6" id="KW-0472">Membrane</keyword>